<comment type="caution">
    <text evidence="6">The sequence shown here is derived from an EMBL/GenBank/DDBJ whole genome shotgun (WGS) entry which is preliminary data.</text>
</comment>
<reference evidence="7" key="1">
    <citation type="submission" date="2016-05" db="EMBL/GenBank/DDBJ databases">
        <authorList>
            <person name="Wang W."/>
            <person name="Zhu L."/>
        </authorList>
    </citation>
    <scope>NUCLEOTIDE SEQUENCE [LARGE SCALE GENOMIC DNA]</scope>
    <source>
        <strain evidence="7">W-2</strain>
    </source>
</reference>
<sequence>MYKKLSMMMAAILAVGSILSAPAFAAPKGHNEPSKNHEEKKQDENKNEEKQKEKKGHIQQLKSIDKQLDKIEEKLESYKSKLADWKEELGEPATEPTTGEEPSTEPTEGNTVENGTKPDGAPAAGETTEPPGTSEEGASAAFQNQTGETDGSMNGTVSTDEGTGAEMTEDSTKAKEEVEEEEGPTDEEIEQEVEEIDEDVQENPSYVGKLRALENRLNAVENRLDALSSKINDQALLQERYDRIEALRMEIQRLLSAMDNIGKKIKEQIEKDETAEEKETVTGVPATKEWMVKFNKSLNEQTLSEMDFIVLDADGNVVETTIQYVAAKKAVKVIPLQPYKSGQAYMLYIGKEIKDVKGLSLKKAVKMKFVVK</sequence>
<dbReference type="Proteomes" id="UP000078290">
    <property type="component" value="Unassembled WGS sequence"/>
</dbReference>
<evidence type="ECO:0000256" key="2">
    <source>
        <dbReference type="SAM" id="Coils"/>
    </source>
</evidence>
<name>A0A1B7KQR8_PARTM</name>
<dbReference type="AlphaFoldDB" id="A0A1B7KQR8"/>
<evidence type="ECO:0000256" key="4">
    <source>
        <dbReference type="SAM" id="SignalP"/>
    </source>
</evidence>
<protein>
    <recommendedName>
        <fullName evidence="5">SbsA Ig-like domain-containing protein</fullName>
    </recommendedName>
</protein>
<feature type="chain" id="PRO_5008596392" description="SbsA Ig-like domain-containing protein" evidence="4">
    <location>
        <begin position="26"/>
        <end position="372"/>
    </location>
</feature>
<evidence type="ECO:0000256" key="3">
    <source>
        <dbReference type="SAM" id="MobiDB-lite"/>
    </source>
</evidence>
<proteinExistence type="predicted"/>
<feature type="coiled-coil region" evidence="2">
    <location>
        <begin position="210"/>
        <end position="264"/>
    </location>
</feature>
<feature type="region of interest" description="Disordered" evidence="3">
    <location>
        <begin position="83"/>
        <end position="190"/>
    </location>
</feature>
<gene>
    <name evidence="6" type="ORF">A7K69_09980</name>
</gene>
<keyword evidence="1 4" id="KW-0732">Signal</keyword>
<evidence type="ECO:0000256" key="1">
    <source>
        <dbReference type="ARBA" id="ARBA00022729"/>
    </source>
</evidence>
<accession>A0A1B7KQR8</accession>
<feature type="compositionally biased region" description="Low complexity" evidence="3">
    <location>
        <begin position="125"/>
        <end position="137"/>
    </location>
</feature>
<feature type="signal peptide" evidence="4">
    <location>
        <begin position="1"/>
        <end position="25"/>
    </location>
</feature>
<dbReference type="Gene3D" id="2.60.40.1220">
    <property type="match status" value="1"/>
</dbReference>
<feature type="region of interest" description="Disordered" evidence="3">
    <location>
        <begin position="24"/>
        <end position="65"/>
    </location>
</feature>
<dbReference type="Pfam" id="PF13205">
    <property type="entry name" value="Big_5"/>
    <property type="match status" value="1"/>
</dbReference>
<evidence type="ECO:0000313" key="6">
    <source>
        <dbReference type="EMBL" id="OAT72443.1"/>
    </source>
</evidence>
<keyword evidence="2" id="KW-0175">Coiled coil</keyword>
<dbReference type="InterPro" id="IPR014755">
    <property type="entry name" value="Cu-Rt/internalin_Ig-like"/>
</dbReference>
<feature type="domain" description="SbsA Ig-like" evidence="5">
    <location>
        <begin position="282"/>
        <end position="369"/>
    </location>
</feature>
<dbReference type="InterPro" id="IPR032812">
    <property type="entry name" value="SbsA_Ig"/>
</dbReference>
<feature type="compositionally biased region" description="Basic and acidic residues" evidence="3">
    <location>
        <begin position="29"/>
        <end position="52"/>
    </location>
</feature>
<evidence type="ECO:0000313" key="7">
    <source>
        <dbReference type="Proteomes" id="UP000078290"/>
    </source>
</evidence>
<dbReference type="OrthoDB" id="2974097at2"/>
<feature type="compositionally biased region" description="Polar residues" evidence="3">
    <location>
        <begin position="141"/>
        <end position="161"/>
    </location>
</feature>
<dbReference type="EMBL" id="LXMA01000034">
    <property type="protein sequence ID" value="OAT72443.1"/>
    <property type="molecule type" value="Genomic_DNA"/>
</dbReference>
<organism evidence="6 7">
    <name type="scientific">Parageobacillus thermoglucosidasius</name>
    <name type="common">Geobacillus thermoglucosidasius</name>
    <dbReference type="NCBI Taxonomy" id="1426"/>
    <lineage>
        <taxon>Bacteria</taxon>
        <taxon>Bacillati</taxon>
        <taxon>Bacillota</taxon>
        <taxon>Bacilli</taxon>
        <taxon>Bacillales</taxon>
        <taxon>Anoxybacillaceae</taxon>
        <taxon>Parageobacillus</taxon>
    </lineage>
</organism>
<feature type="compositionally biased region" description="Acidic residues" evidence="3">
    <location>
        <begin position="177"/>
        <end position="190"/>
    </location>
</feature>
<evidence type="ECO:0000259" key="5">
    <source>
        <dbReference type="Pfam" id="PF13205"/>
    </source>
</evidence>
<feature type="compositionally biased region" description="Low complexity" evidence="3">
    <location>
        <begin position="91"/>
        <end position="111"/>
    </location>
</feature>
<dbReference type="RefSeq" id="WP_064552227.1">
    <property type="nucleotide sequence ID" value="NZ_LXMA01000034.1"/>
</dbReference>